<dbReference type="EMBL" id="CM023475">
    <property type="protein sequence ID" value="KAH7946476.1"/>
    <property type="molecule type" value="Genomic_DNA"/>
</dbReference>
<gene>
    <name evidence="1" type="ORF">HPB49_025548</name>
</gene>
<protein>
    <submittedName>
        <fullName evidence="1">Uncharacterized protein</fullName>
    </submittedName>
</protein>
<evidence type="ECO:0000313" key="1">
    <source>
        <dbReference type="EMBL" id="KAH7946476.1"/>
    </source>
</evidence>
<organism evidence="1 2">
    <name type="scientific">Dermacentor silvarum</name>
    <name type="common">Tick</name>
    <dbReference type="NCBI Taxonomy" id="543639"/>
    <lineage>
        <taxon>Eukaryota</taxon>
        <taxon>Metazoa</taxon>
        <taxon>Ecdysozoa</taxon>
        <taxon>Arthropoda</taxon>
        <taxon>Chelicerata</taxon>
        <taxon>Arachnida</taxon>
        <taxon>Acari</taxon>
        <taxon>Parasitiformes</taxon>
        <taxon>Ixodida</taxon>
        <taxon>Ixodoidea</taxon>
        <taxon>Ixodidae</taxon>
        <taxon>Rhipicephalinae</taxon>
        <taxon>Dermacentor</taxon>
    </lineage>
</organism>
<comment type="caution">
    <text evidence="1">The sequence shown here is derived from an EMBL/GenBank/DDBJ whole genome shotgun (WGS) entry which is preliminary data.</text>
</comment>
<keyword evidence="2" id="KW-1185">Reference proteome</keyword>
<proteinExistence type="predicted"/>
<name>A0ACB8CNR4_DERSI</name>
<evidence type="ECO:0000313" key="2">
    <source>
        <dbReference type="Proteomes" id="UP000821865"/>
    </source>
</evidence>
<sequence>MSRRQSYTADFKRQVVLFAQTSNNCATPREFGVNETLIRDWMKLWGQLFSVQRAASCFSRPCDREA</sequence>
<dbReference type="Proteomes" id="UP000821865">
    <property type="component" value="Chromosome 6"/>
</dbReference>
<accession>A0ACB8CNR4</accession>
<reference evidence="1" key="1">
    <citation type="submission" date="2020-05" db="EMBL/GenBank/DDBJ databases">
        <title>Large-scale comparative analyses of tick genomes elucidate their genetic diversity and vector capacities.</title>
        <authorList>
            <person name="Jia N."/>
            <person name="Wang J."/>
            <person name="Shi W."/>
            <person name="Du L."/>
            <person name="Sun Y."/>
            <person name="Zhan W."/>
            <person name="Jiang J."/>
            <person name="Wang Q."/>
            <person name="Zhang B."/>
            <person name="Ji P."/>
            <person name="Sakyi L.B."/>
            <person name="Cui X."/>
            <person name="Yuan T."/>
            <person name="Jiang B."/>
            <person name="Yang W."/>
            <person name="Lam T.T.-Y."/>
            <person name="Chang Q."/>
            <person name="Ding S."/>
            <person name="Wang X."/>
            <person name="Zhu J."/>
            <person name="Ruan X."/>
            <person name="Zhao L."/>
            <person name="Wei J."/>
            <person name="Que T."/>
            <person name="Du C."/>
            <person name="Cheng J."/>
            <person name="Dai P."/>
            <person name="Han X."/>
            <person name="Huang E."/>
            <person name="Gao Y."/>
            <person name="Liu J."/>
            <person name="Shao H."/>
            <person name="Ye R."/>
            <person name="Li L."/>
            <person name="Wei W."/>
            <person name="Wang X."/>
            <person name="Wang C."/>
            <person name="Yang T."/>
            <person name="Huo Q."/>
            <person name="Li W."/>
            <person name="Guo W."/>
            <person name="Chen H."/>
            <person name="Zhou L."/>
            <person name="Ni X."/>
            <person name="Tian J."/>
            <person name="Zhou Y."/>
            <person name="Sheng Y."/>
            <person name="Liu T."/>
            <person name="Pan Y."/>
            <person name="Xia L."/>
            <person name="Li J."/>
            <person name="Zhao F."/>
            <person name="Cao W."/>
        </authorList>
    </citation>
    <scope>NUCLEOTIDE SEQUENCE</scope>
    <source>
        <strain evidence="1">Dsil-2018</strain>
    </source>
</reference>